<evidence type="ECO:0000313" key="4">
    <source>
        <dbReference type="EMBL" id="SKB04833.1"/>
    </source>
</evidence>
<sequence>MRTITSIAMALSCMVLSASGQGASRLTTPTGEQKKQMEEAAEKLRQAQANGQLDKAKEAAKGLMGNLPGNLTDAAKAALQSPEIKAQAAEAAKAAAKNLLPEAQKLMDARAAAQQQTPPAATTTTPAADQPPAVAPTGPQPQLLQPLASTPPDPSTRKPMAVIEADSSVFDPNTSVLVYSGNVRARHPQFYIECEELTVHLEKDEEGKEAKKPAAPSKNDAILAKPKKDEQERQSKVKKAIATGPMVRIEKANEQGEVQRAFCRHAVYDGTTGIITMRDNPQVQTGNVMQAAITPDTVMTFDEKGNFTSNRRTKTIILSESENAGQVAQ</sequence>
<dbReference type="OrthoDB" id="190189at2"/>
<feature type="compositionally biased region" description="Low complexity" evidence="1">
    <location>
        <begin position="109"/>
        <end position="147"/>
    </location>
</feature>
<dbReference type="Gene3D" id="2.60.450.10">
    <property type="entry name" value="Lipopolysaccharide (LPS) transport protein A like domain"/>
    <property type="match status" value="1"/>
</dbReference>
<dbReference type="EMBL" id="FUYE01000017">
    <property type="protein sequence ID" value="SKB04833.1"/>
    <property type="molecule type" value="Genomic_DNA"/>
</dbReference>
<proteinExistence type="predicted"/>
<evidence type="ECO:0000259" key="3">
    <source>
        <dbReference type="Pfam" id="PF03968"/>
    </source>
</evidence>
<feature type="chain" id="PRO_5012188362" evidence="2">
    <location>
        <begin position="21"/>
        <end position="329"/>
    </location>
</feature>
<feature type="region of interest" description="Disordered" evidence="1">
    <location>
        <begin position="107"/>
        <end position="159"/>
    </location>
</feature>
<feature type="compositionally biased region" description="Basic and acidic residues" evidence="1">
    <location>
        <begin position="226"/>
        <end position="235"/>
    </location>
</feature>
<feature type="region of interest" description="Disordered" evidence="1">
    <location>
        <begin position="205"/>
        <end position="235"/>
    </location>
</feature>
<dbReference type="Proteomes" id="UP000190774">
    <property type="component" value="Unassembled WGS sequence"/>
</dbReference>
<dbReference type="AlphaFoldDB" id="A0A1T4YT56"/>
<evidence type="ECO:0000313" key="5">
    <source>
        <dbReference type="Proteomes" id="UP000190774"/>
    </source>
</evidence>
<keyword evidence="2" id="KW-0732">Signal</keyword>
<organism evidence="4 5">
    <name type="scientific">Prosthecobacter debontii</name>
    <dbReference type="NCBI Taxonomy" id="48467"/>
    <lineage>
        <taxon>Bacteria</taxon>
        <taxon>Pseudomonadati</taxon>
        <taxon>Verrucomicrobiota</taxon>
        <taxon>Verrucomicrobiia</taxon>
        <taxon>Verrucomicrobiales</taxon>
        <taxon>Verrucomicrobiaceae</taxon>
        <taxon>Prosthecobacter</taxon>
    </lineage>
</organism>
<feature type="signal peptide" evidence="2">
    <location>
        <begin position="1"/>
        <end position="20"/>
    </location>
</feature>
<reference evidence="5" key="1">
    <citation type="submission" date="2017-02" db="EMBL/GenBank/DDBJ databases">
        <authorList>
            <person name="Varghese N."/>
            <person name="Submissions S."/>
        </authorList>
    </citation>
    <scope>NUCLEOTIDE SEQUENCE [LARGE SCALE GENOMIC DNA]</scope>
    <source>
        <strain evidence="5">ATCC 700200</strain>
    </source>
</reference>
<protein>
    <submittedName>
        <fullName evidence="4">OstA-like protein</fullName>
    </submittedName>
</protein>
<evidence type="ECO:0000256" key="2">
    <source>
        <dbReference type="SAM" id="SignalP"/>
    </source>
</evidence>
<name>A0A1T4YT56_9BACT</name>
<dbReference type="InterPro" id="IPR005653">
    <property type="entry name" value="OstA-like_N"/>
</dbReference>
<accession>A0A1T4YT56</accession>
<gene>
    <name evidence="4" type="ORF">SAMN02745166_04121</name>
</gene>
<dbReference type="STRING" id="48467.SAMN02745166_04121"/>
<keyword evidence="5" id="KW-1185">Reference proteome</keyword>
<feature type="domain" description="Organic solvent tolerance-like N-terminal" evidence="3">
    <location>
        <begin position="163"/>
        <end position="287"/>
    </location>
</feature>
<dbReference type="RefSeq" id="WP_078815276.1">
    <property type="nucleotide sequence ID" value="NZ_FUYE01000017.1"/>
</dbReference>
<dbReference type="Pfam" id="PF03968">
    <property type="entry name" value="LptD_N"/>
    <property type="match status" value="1"/>
</dbReference>
<evidence type="ECO:0000256" key="1">
    <source>
        <dbReference type="SAM" id="MobiDB-lite"/>
    </source>
</evidence>